<dbReference type="InParanoid" id="F6YF25"/>
<dbReference type="GeneTree" id="ENSGT00800000124678"/>
<accession>F6YF25</accession>
<reference evidence="2" key="3">
    <citation type="submission" date="2025-08" db="UniProtKB">
        <authorList>
            <consortium name="Ensembl"/>
        </authorList>
    </citation>
    <scope>IDENTIFICATION</scope>
</reference>
<dbReference type="AlphaFoldDB" id="F6YF25"/>
<dbReference type="HOGENOM" id="CLU_1045688_0_0_1"/>
<reference evidence="3" key="1">
    <citation type="journal article" date="2002" name="Science">
        <title>The draft genome of Ciona intestinalis: insights into chordate and vertebrate origins.</title>
        <authorList>
            <person name="Dehal P."/>
            <person name="Satou Y."/>
            <person name="Campbell R.K."/>
            <person name="Chapman J."/>
            <person name="Degnan B."/>
            <person name="De Tomaso A."/>
            <person name="Davidson B."/>
            <person name="Di Gregorio A."/>
            <person name="Gelpke M."/>
            <person name="Goodstein D.M."/>
            <person name="Harafuji N."/>
            <person name="Hastings K.E."/>
            <person name="Ho I."/>
            <person name="Hotta K."/>
            <person name="Huang W."/>
            <person name="Kawashima T."/>
            <person name="Lemaire P."/>
            <person name="Martinez D."/>
            <person name="Meinertzhagen I.A."/>
            <person name="Necula S."/>
            <person name="Nonaka M."/>
            <person name="Putnam N."/>
            <person name="Rash S."/>
            <person name="Saiga H."/>
            <person name="Satake M."/>
            <person name="Terry A."/>
            <person name="Yamada L."/>
            <person name="Wang H.G."/>
            <person name="Awazu S."/>
            <person name="Azumi K."/>
            <person name="Boore J."/>
            <person name="Branno M."/>
            <person name="Chin-Bow S."/>
            <person name="DeSantis R."/>
            <person name="Doyle S."/>
            <person name="Francino P."/>
            <person name="Keys D.N."/>
            <person name="Haga S."/>
            <person name="Hayashi H."/>
            <person name="Hino K."/>
            <person name="Imai K.S."/>
            <person name="Inaba K."/>
            <person name="Kano S."/>
            <person name="Kobayashi K."/>
            <person name="Kobayashi M."/>
            <person name="Lee B.I."/>
            <person name="Makabe K.W."/>
            <person name="Manohar C."/>
            <person name="Matassi G."/>
            <person name="Medina M."/>
            <person name="Mochizuki Y."/>
            <person name="Mount S."/>
            <person name="Morishita T."/>
            <person name="Miura S."/>
            <person name="Nakayama A."/>
            <person name="Nishizaka S."/>
            <person name="Nomoto H."/>
            <person name="Ohta F."/>
            <person name="Oishi K."/>
            <person name="Rigoutsos I."/>
            <person name="Sano M."/>
            <person name="Sasaki A."/>
            <person name="Sasakura Y."/>
            <person name="Shoguchi E."/>
            <person name="Shin-i T."/>
            <person name="Spagnuolo A."/>
            <person name="Stainier D."/>
            <person name="Suzuki M.M."/>
            <person name="Tassy O."/>
            <person name="Takatori N."/>
            <person name="Tokuoka M."/>
            <person name="Yagi K."/>
            <person name="Yoshizaki F."/>
            <person name="Wada S."/>
            <person name="Zhang C."/>
            <person name="Hyatt P.D."/>
            <person name="Larimer F."/>
            <person name="Detter C."/>
            <person name="Doggett N."/>
            <person name="Glavina T."/>
            <person name="Hawkins T."/>
            <person name="Richardson P."/>
            <person name="Lucas S."/>
            <person name="Kohara Y."/>
            <person name="Levine M."/>
            <person name="Satoh N."/>
            <person name="Rokhsar D.S."/>
        </authorList>
    </citation>
    <scope>NUCLEOTIDE SEQUENCE [LARGE SCALE GENOMIC DNA]</scope>
</reference>
<sequence>MCSATNGDQFNAGSRSVETEVNGIDLVMVVEEGRCMGRSGISKAMKKMFKKLLAGLSETRMRNTQYTLVGYGGTGANMAPHTYTMRNRLATTNRKNDLVKALRKLSLSAEEREVDPLAAISYASQLPFRAGAKPVIVILSCDQCSSNSQVSYSNVEWQLRQQGITLHHVTQNTIVGARKSIFGFDSENAYMRHNRPESFSIVKPNKHDACVPLATSTGGSVWDATFLANLDFAAKFGNYIGTKNTRVTQSCKCQLNAAGMATAVCT</sequence>
<dbReference type="Gene3D" id="3.40.50.410">
    <property type="entry name" value="von Willebrand factor, type A domain"/>
    <property type="match status" value="1"/>
</dbReference>
<dbReference type="Ensembl" id="ENSCINT00000024530.2">
    <property type="protein sequence ID" value="ENSCINP00000024284.2"/>
    <property type="gene ID" value="ENSCING00000013173.2"/>
</dbReference>
<evidence type="ECO:0000259" key="1">
    <source>
        <dbReference type="PROSITE" id="PS50234"/>
    </source>
</evidence>
<dbReference type="EMBL" id="EAAA01002720">
    <property type="status" value="NOT_ANNOTATED_CDS"/>
    <property type="molecule type" value="Genomic_DNA"/>
</dbReference>
<dbReference type="PROSITE" id="PS50234">
    <property type="entry name" value="VWFA"/>
    <property type="match status" value="1"/>
</dbReference>
<organism evidence="2 3">
    <name type="scientific">Ciona intestinalis</name>
    <name type="common">Transparent sea squirt</name>
    <name type="synonym">Ascidia intestinalis</name>
    <dbReference type="NCBI Taxonomy" id="7719"/>
    <lineage>
        <taxon>Eukaryota</taxon>
        <taxon>Metazoa</taxon>
        <taxon>Chordata</taxon>
        <taxon>Tunicata</taxon>
        <taxon>Ascidiacea</taxon>
        <taxon>Phlebobranchia</taxon>
        <taxon>Cionidae</taxon>
        <taxon>Ciona</taxon>
    </lineage>
</organism>
<dbReference type="STRING" id="7719.ENSCINP00000024284"/>
<reference evidence="2" key="4">
    <citation type="submission" date="2025-09" db="UniProtKB">
        <authorList>
            <consortium name="Ensembl"/>
        </authorList>
    </citation>
    <scope>IDENTIFICATION</scope>
</reference>
<feature type="domain" description="VWFA" evidence="1">
    <location>
        <begin position="25"/>
        <end position="166"/>
    </location>
</feature>
<evidence type="ECO:0000313" key="3">
    <source>
        <dbReference type="Proteomes" id="UP000008144"/>
    </source>
</evidence>
<keyword evidence="3" id="KW-1185">Reference proteome</keyword>
<dbReference type="InterPro" id="IPR036465">
    <property type="entry name" value="vWFA_dom_sf"/>
</dbReference>
<reference evidence="2" key="2">
    <citation type="journal article" date="2008" name="Genome Biol.">
        <title>Improved genome assembly and evidence-based global gene model set for the chordate Ciona intestinalis: new insight into intron and operon populations.</title>
        <authorList>
            <person name="Satou Y."/>
            <person name="Mineta K."/>
            <person name="Ogasawara M."/>
            <person name="Sasakura Y."/>
            <person name="Shoguchi E."/>
            <person name="Ueno K."/>
            <person name="Yamada L."/>
            <person name="Matsumoto J."/>
            <person name="Wasserscheid J."/>
            <person name="Dewar K."/>
            <person name="Wiley G.B."/>
            <person name="Macmil S.L."/>
            <person name="Roe B.A."/>
            <person name="Zeller R.W."/>
            <person name="Hastings K.E."/>
            <person name="Lemaire P."/>
            <person name="Lindquist E."/>
            <person name="Endo T."/>
            <person name="Hotta K."/>
            <person name="Inaba K."/>
        </authorList>
    </citation>
    <scope>NUCLEOTIDE SEQUENCE [LARGE SCALE GENOMIC DNA]</scope>
    <source>
        <strain evidence="2">wild type</strain>
    </source>
</reference>
<evidence type="ECO:0000313" key="2">
    <source>
        <dbReference type="Ensembl" id="ENSCINP00000024284.2"/>
    </source>
</evidence>
<dbReference type="SUPFAM" id="SSF53300">
    <property type="entry name" value="vWA-like"/>
    <property type="match status" value="1"/>
</dbReference>
<protein>
    <recommendedName>
        <fullName evidence="1">VWFA domain-containing protein</fullName>
    </recommendedName>
</protein>
<name>F6YF25_CIOIN</name>
<dbReference type="InterPro" id="IPR002035">
    <property type="entry name" value="VWF_A"/>
</dbReference>
<proteinExistence type="predicted"/>
<dbReference type="Proteomes" id="UP000008144">
    <property type="component" value="Chromosome 8"/>
</dbReference>